<evidence type="ECO:0000256" key="1">
    <source>
        <dbReference type="SAM" id="Phobius"/>
    </source>
</evidence>
<feature type="transmembrane region" description="Helical" evidence="1">
    <location>
        <begin position="63"/>
        <end position="84"/>
    </location>
</feature>
<proteinExistence type="predicted"/>
<dbReference type="InterPro" id="IPR007436">
    <property type="entry name" value="DUF485"/>
</dbReference>
<keyword evidence="1" id="KW-1133">Transmembrane helix</keyword>
<organism evidence="2 3">
    <name type="scientific">Pseudonocardia nematodicida</name>
    <dbReference type="NCBI Taxonomy" id="1206997"/>
    <lineage>
        <taxon>Bacteria</taxon>
        <taxon>Bacillati</taxon>
        <taxon>Actinomycetota</taxon>
        <taxon>Actinomycetes</taxon>
        <taxon>Pseudonocardiales</taxon>
        <taxon>Pseudonocardiaceae</taxon>
        <taxon>Pseudonocardia</taxon>
    </lineage>
</organism>
<name>A0ABV1K593_9PSEU</name>
<accession>A0ABV1K593</accession>
<feature type="transmembrane region" description="Helical" evidence="1">
    <location>
        <begin position="30"/>
        <end position="51"/>
    </location>
</feature>
<evidence type="ECO:0000313" key="3">
    <source>
        <dbReference type="Proteomes" id="UP001494902"/>
    </source>
</evidence>
<protein>
    <submittedName>
        <fullName evidence="2">DUF485 domain-containing protein</fullName>
    </submittedName>
</protein>
<reference evidence="2 3" key="1">
    <citation type="submission" date="2024-03" db="EMBL/GenBank/DDBJ databases">
        <title>Draft genome sequence of Pseudonocardia nematodicida JCM 31783.</title>
        <authorList>
            <person name="Butdee W."/>
            <person name="Duangmal K."/>
        </authorList>
    </citation>
    <scope>NUCLEOTIDE SEQUENCE [LARGE SCALE GENOMIC DNA]</scope>
    <source>
        <strain evidence="2 3">JCM 31783</strain>
    </source>
</reference>
<keyword evidence="1" id="KW-0472">Membrane</keyword>
<dbReference type="Proteomes" id="UP001494902">
    <property type="component" value="Unassembled WGS sequence"/>
</dbReference>
<keyword evidence="1" id="KW-0812">Transmembrane</keyword>
<sequence length="106" mass="11658">MVQSGRSESPPHVPDLVAAAQAMTRRRLRFALPLCLVSFGGFMLVTALSGFSDVLDAPVVGPLTWLFLLLTLGFPLVGVCAVLYRRRAEQWDEERAEVLRAVRSTS</sequence>
<dbReference type="Pfam" id="PF04341">
    <property type="entry name" value="DUF485"/>
    <property type="match status" value="1"/>
</dbReference>
<dbReference type="EMBL" id="JBEDNQ010000001">
    <property type="protein sequence ID" value="MEQ3549625.1"/>
    <property type="molecule type" value="Genomic_DNA"/>
</dbReference>
<dbReference type="RefSeq" id="WP_349296693.1">
    <property type="nucleotide sequence ID" value="NZ_JBEDNQ010000001.1"/>
</dbReference>
<keyword evidence="3" id="KW-1185">Reference proteome</keyword>
<evidence type="ECO:0000313" key="2">
    <source>
        <dbReference type="EMBL" id="MEQ3549625.1"/>
    </source>
</evidence>
<comment type="caution">
    <text evidence="2">The sequence shown here is derived from an EMBL/GenBank/DDBJ whole genome shotgun (WGS) entry which is preliminary data.</text>
</comment>
<gene>
    <name evidence="2" type="ORF">WIS52_03990</name>
</gene>